<dbReference type="PROSITE" id="PS50994">
    <property type="entry name" value="INTEGRASE"/>
    <property type="match status" value="1"/>
</dbReference>
<dbReference type="FunFam" id="3.30.420.10:FF:000063">
    <property type="entry name" value="Retrovirus-related Pol polyprotein from transposon 297-like Protein"/>
    <property type="match status" value="1"/>
</dbReference>
<feature type="domain" description="Integrase catalytic" evidence="2">
    <location>
        <begin position="674"/>
        <end position="787"/>
    </location>
</feature>
<dbReference type="Pfam" id="PF17919">
    <property type="entry name" value="RT_RNaseH_2"/>
    <property type="match status" value="1"/>
</dbReference>
<dbReference type="FunFam" id="1.10.340.70:FF:000004">
    <property type="entry name" value="Retrovirus-related Pol polyprotein from transposon 297-like Protein"/>
    <property type="match status" value="1"/>
</dbReference>
<dbReference type="Gene3D" id="3.10.10.10">
    <property type="entry name" value="HIV Type 1 Reverse Transcriptase, subunit A, domain 1"/>
    <property type="match status" value="1"/>
</dbReference>
<dbReference type="InterPro" id="IPR036397">
    <property type="entry name" value="RNaseH_sf"/>
</dbReference>
<dbReference type="EMBL" id="MRZV01000746">
    <property type="protein sequence ID" value="PIK44896.1"/>
    <property type="molecule type" value="Genomic_DNA"/>
</dbReference>
<evidence type="ECO:0000313" key="4">
    <source>
        <dbReference type="Proteomes" id="UP000230750"/>
    </source>
</evidence>
<dbReference type="CDD" id="cd01647">
    <property type="entry name" value="RT_LTR"/>
    <property type="match status" value="1"/>
</dbReference>
<feature type="domain" description="Reverse transcriptase" evidence="1">
    <location>
        <begin position="125"/>
        <end position="308"/>
    </location>
</feature>
<keyword evidence="4" id="KW-1185">Reference proteome</keyword>
<dbReference type="InterPro" id="IPR041577">
    <property type="entry name" value="RT_RNaseH_2"/>
</dbReference>
<evidence type="ECO:0000259" key="1">
    <source>
        <dbReference type="PROSITE" id="PS50878"/>
    </source>
</evidence>
<gene>
    <name evidence="3" type="ORF">BSL78_18234</name>
</gene>
<sequence length="825" mass="94772">MPSVWKNMYQLWQAKSFCKQMYQQRFLQQKAKFVRQVEVESDENESDSLCSSSEESVLSVTLEGVVGQSDILRDYKDVFEGFGHMPGKVHLETDPAITPVVIPPRRVPVAIKPMLKAELKRLEELNVIQKVTKPTDWVSSLVSVTKSSGKLRVCIDPQPLNKALKRGHYPLPVIEDILPQLAKVKVFSKADCKEGFLQCELDNESSYLTTFQTPWGRYRYKRMPFGISPAPELFQQKIDQNLEGLSGVFVIADDILITGTGNTVEEANADHVTNLKRFLQRCRERSIKLNKDKFEYKCEEVAFIGHVLSKEGLRPDPRKVEAILKMPKPENVADIQRFVGMVKYLSKFLLALSDKSEPLRRLTHKDVDWTWSIEQDRALAEIKQLVTTAPVLKYFNPDSQTEGQGDASEKGLGFCLIQNGQPITYCSRALTPAETRYSQIEKELLAQVFGLERNHQYAYGRRITLWTDHKPLVAIANKPLASAPKRLQRLLLRLFQYDIEIRYKPGKEMYLADTLSRAFLNTQERSVTEAETESINMIDFLPISKATQRNMQEATDKDPSLKTVKDYIVQGWPEHKHFIPYNLHPYYSMREELSVQDGIVFKGQQCVIPESMRNEIRKKLHSAHTGIQSTIRRARDSVYWPGMAKDLSDLIKLCTVCNKYQTMPQKEPLISHNTPERPWEKIGCDLFTVDSKDYLCTVDYYSDIFEVDHLSHKKDSQTVIKMLKKHFSNHGIPNQLFSDNGPPFNSKEFSEFSDKYQFDHTTSSPRYPQSNGKVESAVKIAKNLIKKTSESKGDFYLNLLNWRNTPTEGLTVPQLKDCTVEEQKR</sequence>
<dbReference type="InterPro" id="IPR043502">
    <property type="entry name" value="DNA/RNA_pol_sf"/>
</dbReference>
<dbReference type="InterPro" id="IPR050951">
    <property type="entry name" value="Retrovirus_Pol_polyprotein"/>
</dbReference>
<proteinExistence type="predicted"/>
<dbReference type="PROSITE" id="PS50878">
    <property type="entry name" value="RT_POL"/>
    <property type="match status" value="1"/>
</dbReference>
<dbReference type="GO" id="GO:0015074">
    <property type="term" value="P:DNA integration"/>
    <property type="evidence" value="ECO:0007669"/>
    <property type="project" value="InterPro"/>
</dbReference>
<dbReference type="AlphaFoldDB" id="A0A2G8KA55"/>
<dbReference type="OrthoDB" id="10041530at2759"/>
<evidence type="ECO:0008006" key="5">
    <source>
        <dbReference type="Google" id="ProtNLM"/>
    </source>
</evidence>
<dbReference type="PANTHER" id="PTHR37984">
    <property type="entry name" value="PROTEIN CBG26694"/>
    <property type="match status" value="1"/>
</dbReference>
<dbReference type="Pfam" id="PF00665">
    <property type="entry name" value="rve"/>
    <property type="match status" value="1"/>
</dbReference>
<reference evidence="3 4" key="1">
    <citation type="journal article" date="2017" name="PLoS Biol.">
        <title>The sea cucumber genome provides insights into morphological evolution and visceral regeneration.</title>
        <authorList>
            <person name="Zhang X."/>
            <person name="Sun L."/>
            <person name="Yuan J."/>
            <person name="Sun Y."/>
            <person name="Gao Y."/>
            <person name="Zhang L."/>
            <person name="Li S."/>
            <person name="Dai H."/>
            <person name="Hamel J.F."/>
            <person name="Liu C."/>
            <person name="Yu Y."/>
            <person name="Liu S."/>
            <person name="Lin W."/>
            <person name="Guo K."/>
            <person name="Jin S."/>
            <person name="Xu P."/>
            <person name="Storey K.B."/>
            <person name="Huan P."/>
            <person name="Zhang T."/>
            <person name="Zhou Y."/>
            <person name="Zhang J."/>
            <person name="Lin C."/>
            <person name="Li X."/>
            <person name="Xing L."/>
            <person name="Huo D."/>
            <person name="Sun M."/>
            <person name="Wang L."/>
            <person name="Mercier A."/>
            <person name="Li F."/>
            <person name="Yang H."/>
            <person name="Xiang J."/>
        </authorList>
    </citation>
    <scope>NUCLEOTIDE SEQUENCE [LARGE SCALE GENOMIC DNA]</scope>
    <source>
        <strain evidence="3">Shaxun</strain>
        <tissue evidence="3">Muscle</tissue>
    </source>
</reference>
<protein>
    <recommendedName>
        <fullName evidence="5">Integrase catalytic domain-containing protein</fullName>
    </recommendedName>
</protein>
<dbReference type="PANTHER" id="PTHR37984:SF8">
    <property type="entry name" value="CCHC-TYPE DOMAIN-CONTAINING PROTEIN"/>
    <property type="match status" value="1"/>
</dbReference>
<dbReference type="Proteomes" id="UP000230750">
    <property type="component" value="Unassembled WGS sequence"/>
</dbReference>
<accession>A0A2G8KA55</accession>
<dbReference type="InterPro" id="IPR000477">
    <property type="entry name" value="RT_dom"/>
</dbReference>
<dbReference type="CDD" id="cd09274">
    <property type="entry name" value="RNase_HI_RT_Ty3"/>
    <property type="match status" value="1"/>
</dbReference>
<dbReference type="SUPFAM" id="SSF53098">
    <property type="entry name" value="Ribonuclease H-like"/>
    <property type="match status" value="1"/>
</dbReference>
<name>A0A2G8KA55_STIJA</name>
<dbReference type="Gene3D" id="3.30.70.270">
    <property type="match status" value="2"/>
</dbReference>
<dbReference type="Pfam" id="PF17921">
    <property type="entry name" value="Integrase_H2C2"/>
    <property type="match status" value="1"/>
</dbReference>
<comment type="caution">
    <text evidence="3">The sequence shown here is derived from an EMBL/GenBank/DDBJ whole genome shotgun (WGS) entry which is preliminary data.</text>
</comment>
<dbReference type="SUPFAM" id="SSF56672">
    <property type="entry name" value="DNA/RNA polymerases"/>
    <property type="match status" value="1"/>
</dbReference>
<dbReference type="InterPro" id="IPR001584">
    <property type="entry name" value="Integrase_cat-core"/>
</dbReference>
<organism evidence="3 4">
    <name type="scientific">Stichopus japonicus</name>
    <name type="common">Sea cucumber</name>
    <dbReference type="NCBI Taxonomy" id="307972"/>
    <lineage>
        <taxon>Eukaryota</taxon>
        <taxon>Metazoa</taxon>
        <taxon>Echinodermata</taxon>
        <taxon>Eleutherozoa</taxon>
        <taxon>Echinozoa</taxon>
        <taxon>Holothuroidea</taxon>
        <taxon>Aspidochirotacea</taxon>
        <taxon>Aspidochirotida</taxon>
        <taxon>Stichopodidae</taxon>
        <taxon>Apostichopus</taxon>
    </lineage>
</organism>
<dbReference type="InterPro" id="IPR043128">
    <property type="entry name" value="Rev_trsase/Diguanyl_cyclase"/>
</dbReference>
<dbReference type="FunFam" id="3.30.70.270:FF:000026">
    <property type="entry name" value="Transposon Ty3-G Gag-Pol polyprotein"/>
    <property type="match status" value="1"/>
</dbReference>
<dbReference type="Pfam" id="PF00078">
    <property type="entry name" value="RVT_1"/>
    <property type="match status" value="1"/>
</dbReference>
<dbReference type="Gene3D" id="3.30.420.10">
    <property type="entry name" value="Ribonuclease H-like superfamily/Ribonuclease H"/>
    <property type="match status" value="1"/>
</dbReference>
<dbReference type="GO" id="GO:0003676">
    <property type="term" value="F:nucleic acid binding"/>
    <property type="evidence" value="ECO:0007669"/>
    <property type="project" value="InterPro"/>
</dbReference>
<evidence type="ECO:0000259" key="2">
    <source>
        <dbReference type="PROSITE" id="PS50994"/>
    </source>
</evidence>
<dbReference type="InterPro" id="IPR012337">
    <property type="entry name" value="RNaseH-like_sf"/>
</dbReference>
<evidence type="ECO:0000313" key="3">
    <source>
        <dbReference type="EMBL" id="PIK44896.1"/>
    </source>
</evidence>
<dbReference type="Gene3D" id="1.10.340.70">
    <property type="match status" value="1"/>
</dbReference>
<dbReference type="InterPro" id="IPR041588">
    <property type="entry name" value="Integrase_H2C2"/>
</dbReference>